<dbReference type="AlphaFoldDB" id="A0A3M7RE64"/>
<evidence type="ECO:0000313" key="2">
    <source>
        <dbReference type="Proteomes" id="UP000276133"/>
    </source>
</evidence>
<protein>
    <submittedName>
        <fullName evidence="1">Uncharacterized protein</fullName>
    </submittedName>
</protein>
<comment type="caution">
    <text evidence="1">The sequence shown here is derived from an EMBL/GenBank/DDBJ whole genome shotgun (WGS) entry which is preliminary data.</text>
</comment>
<name>A0A3M7RE64_BRAPC</name>
<gene>
    <name evidence="1" type="ORF">BpHYR1_020140</name>
</gene>
<sequence>MTRTFVSLKNFYLSFSEKCNFKSFFLPFFKEINFEIILIRIVEFAALLSESLIIRIVESAALLSGSLKFLLLHRSVLQHVETVPKTEFSSQNGTQPLLTSINTEDESFRALVKH</sequence>
<dbReference type="Proteomes" id="UP000276133">
    <property type="component" value="Unassembled WGS sequence"/>
</dbReference>
<evidence type="ECO:0000313" key="1">
    <source>
        <dbReference type="EMBL" id="RNA21724.1"/>
    </source>
</evidence>
<proteinExistence type="predicted"/>
<keyword evidence="2" id="KW-1185">Reference proteome</keyword>
<reference evidence="1 2" key="1">
    <citation type="journal article" date="2018" name="Sci. Rep.">
        <title>Genomic signatures of local adaptation to the degree of environmental predictability in rotifers.</title>
        <authorList>
            <person name="Franch-Gras L."/>
            <person name="Hahn C."/>
            <person name="Garcia-Roger E.M."/>
            <person name="Carmona M.J."/>
            <person name="Serra M."/>
            <person name="Gomez A."/>
        </authorList>
    </citation>
    <scope>NUCLEOTIDE SEQUENCE [LARGE SCALE GENOMIC DNA]</scope>
    <source>
        <strain evidence="1">HYR1</strain>
    </source>
</reference>
<dbReference type="EMBL" id="REGN01003618">
    <property type="protein sequence ID" value="RNA21724.1"/>
    <property type="molecule type" value="Genomic_DNA"/>
</dbReference>
<accession>A0A3M7RE64</accession>
<organism evidence="1 2">
    <name type="scientific">Brachionus plicatilis</name>
    <name type="common">Marine rotifer</name>
    <name type="synonym">Brachionus muelleri</name>
    <dbReference type="NCBI Taxonomy" id="10195"/>
    <lineage>
        <taxon>Eukaryota</taxon>
        <taxon>Metazoa</taxon>
        <taxon>Spiralia</taxon>
        <taxon>Gnathifera</taxon>
        <taxon>Rotifera</taxon>
        <taxon>Eurotatoria</taxon>
        <taxon>Monogononta</taxon>
        <taxon>Pseudotrocha</taxon>
        <taxon>Ploima</taxon>
        <taxon>Brachionidae</taxon>
        <taxon>Brachionus</taxon>
    </lineage>
</organism>